<dbReference type="STRING" id="1965070.A0A443RDS9"/>
<dbReference type="Gene3D" id="3.10.100.10">
    <property type="entry name" value="Mannose-Binding Protein A, subunit A"/>
    <property type="match status" value="1"/>
</dbReference>
<dbReference type="AlphaFoldDB" id="A0A443RDS9"/>
<dbReference type="EMBL" id="NCKU01000996">
    <property type="protein sequence ID" value="RWS13421.1"/>
    <property type="molecule type" value="Genomic_DNA"/>
</dbReference>
<feature type="domain" description="C-type lectin" evidence="1">
    <location>
        <begin position="9"/>
        <end position="113"/>
    </location>
</feature>
<gene>
    <name evidence="2" type="ORF">B4U79_18967</name>
</gene>
<evidence type="ECO:0000313" key="3">
    <source>
        <dbReference type="Proteomes" id="UP000285301"/>
    </source>
</evidence>
<dbReference type="SUPFAM" id="SSF56436">
    <property type="entry name" value="C-type lectin-like"/>
    <property type="match status" value="1"/>
</dbReference>
<sequence length="145" mass="16787">MCPPKWHQFRRKCVFINETEATFQENLNLCRSLNATMVSIHSRTENKFIASLTNSSRLGAIKLATDVKSFVWIDGSPFNFSNWATGQPDDKDVSCISITIQNRKCRKQVNSTWPRIPEDKFTCKVKVFIRWIPIGSNKWDSTTRK</sequence>
<dbReference type="PROSITE" id="PS50041">
    <property type="entry name" value="C_TYPE_LECTIN_2"/>
    <property type="match status" value="1"/>
</dbReference>
<dbReference type="OrthoDB" id="6416237at2759"/>
<dbReference type="InterPro" id="IPR050111">
    <property type="entry name" value="C-type_lectin/snaclec_domain"/>
</dbReference>
<dbReference type="InterPro" id="IPR016186">
    <property type="entry name" value="C-type_lectin-like/link_sf"/>
</dbReference>
<dbReference type="Pfam" id="PF00059">
    <property type="entry name" value="Lectin_C"/>
    <property type="match status" value="1"/>
</dbReference>
<dbReference type="PANTHER" id="PTHR22803">
    <property type="entry name" value="MANNOSE, PHOSPHOLIPASE, LECTIN RECEPTOR RELATED"/>
    <property type="match status" value="1"/>
</dbReference>
<dbReference type="InterPro" id="IPR016187">
    <property type="entry name" value="CTDL_fold"/>
</dbReference>
<proteinExistence type="predicted"/>
<keyword evidence="2" id="KW-0675">Receptor</keyword>
<dbReference type="InterPro" id="IPR001304">
    <property type="entry name" value="C-type_lectin-like"/>
</dbReference>
<accession>A0A443RDS9</accession>
<dbReference type="Proteomes" id="UP000285301">
    <property type="component" value="Unassembled WGS sequence"/>
</dbReference>
<reference evidence="2 3" key="1">
    <citation type="journal article" date="2018" name="Gigascience">
        <title>Genomes of trombidid mites reveal novel predicted allergens and laterally-transferred genes associated with secondary metabolism.</title>
        <authorList>
            <person name="Dong X."/>
            <person name="Chaisiri K."/>
            <person name="Xia D."/>
            <person name="Armstrong S.D."/>
            <person name="Fang Y."/>
            <person name="Donnelly M.J."/>
            <person name="Kadowaki T."/>
            <person name="McGarry J.W."/>
            <person name="Darby A.C."/>
            <person name="Makepeace B.L."/>
        </authorList>
    </citation>
    <scope>NUCLEOTIDE SEQUENCE [LARGE SCALE GENOMIC DNA]</scope>
    <source>
        <strain evidence="2">UoL-WK</strain>
    </source>
</reference>
<dbReference type="SMART" id="SM00034">
    <property type="entry name" value="CLECT"/>
    <property type="match status" value="1"/>
</dbReference>
<name>A0A443RDS9_9ACAR</name>
<dbReference type="CDD" id="cd00037">
    <property type="entry name" value="CLECT"/>
    <property type="match status" value="1"/>
</dbReference>
<evidence type="ECO:0000259" key="1">
    <source>
        <dbReference type="PROSITE" id="PS50041"/>
    </source>
</evidence>
<protein>
    <submittedName>
        <fullName evidence="2">Low affinity immunoglobulin epsilon Fc receptor-like protein</fullName>
    </submittedName>
</protein>
<organism evidence="2 3">
    <name type="scientific">Dinothrombium tinctorium</name>
    <dbReference type="NCBI Taxonomy" id="1965070"/>
    <lineage>
        <taxon>Eukaryota</taxon>
        <taxon>Metazoa</taxon>
        <taxon>Ecdysozoa</taxon>
        <taxon>Arthropoda</taxon>
        <taxon>Chelicerata</taxon>
        <taxon>Arachnida</taxon>
        <taxon>Acari</taxon>
        <taxon>Acariformes</taxon>
        <taxon>Trombidiformes</taxon>
        <taxon>Prostigmata</taxon>
        <taxon>Anystina</taxon>
        <taxon>Parasitengona</taxon>
        <taxon>Trombidioidea</taxon>
        <taxon>Trombidiidae</taxon>
        <taxon>Dinothrombium</taxon>
    </lineage>
</organism>
<comment type="caution">
    <text evidence="2">The sequence shown here is derived from an EMBL/GenBank/DDBJ whole genome shotgun (WGS) entry which is preliminary data.</text>
</comment>
<evidence type="ECO:0000313" key="2">
    <source>
        <dbReference type="EMBL" id="RWS13421.1"/>
    </source>
</evidence>
<keyword evidence="3" id="KW-1185">Reference proteome</keyword>